<comment type="caution">
    <text evidence="1">The sequence shown here is derived from an EMBL/GenBank/DDBJ whole genome shotgun (WGS) entry which is preliminary data.</text>
</comment>
<dbReference type="RefSeq" id="WP_132494999.1">
    <property type="nucleotide sequence ID" value="NZ_SMKW01000137.1"/>
</dbReference>
<protein>
    <submittedName>
        <fullName evidence="1">Uncharacterized protein</fullName>
    </submittedName>
</protein>
<name>A0A4R4XUC5_9PSEU</name>
<proteinExistence type="predicted"/>
<organism evidence="1 2">
    <name type="scientific">Saccharopolyspora elongata</name>
    <dbReference type="NCBI Taxonomy" id="2530387"/>
    <lineage>
        <taxon>Bacteria</taxon>
        <taxon>Bacillati</taxon>
        <taxon>Actinomycetota</taxon>
        <taxon>Actinomycetes</taxon>
        <taxon>Pseudonocardiales</taxon>
        <taxon>Pseudonocardiaceae</taxon>
        <taxon>Saccharopolyspora</taxon>
    </lineage>
</organism>
<dbReference type="Proteomes" id="UP000294947">
    <property type="component" value="Unassembled WGS sequence"/>
</dbReference>
<sequence>MTGEWAELDDEGRRIYAGLHRVLLRLAGRFPDEVTTHARRMLGSGDLAYLPDTVLGSAVDLGLSMPEADVELLRNALVALGIPDEPAAAEQVRIAAGTPATEHRFAPVRPELLASAGDRIPSDLDLTGGAPAELADLAEDLTDLADDLVVDALSEEDGVLSIRRTWRLAPDQPARRVYLVEVAPHVEAWDLVLVAHNELAAMGEEHPQVEVFWTGEDLPPYHRAAQAAATLLHRETG</sequence>
<evidence type="ECO:0000313" key="2">
    <source>
        <dbReference type="Proteomes" id="UP000294947"/>
    </source>
</evidence>
<accession>A0A4R4XUC5</accession>
<gene>
    <name evidence="1" type="ORF">E1288_44025</name>
</gene>
<dbReference type="OrthoDB" id="3576083at2"/>
<keyword evidence="2" id="KW-1185">Reference proteome</keyword>
<dbReference type="EMBL" id="SMKW01000137">
    <property type="protein sequence ID" value="TDD34744.1"/>
    <property type="molecule type" value="Genomic_DNA"/>
</dbReference>
<dbReference type="AlphaFoldDB" id="A0A4R4XUC5"/>
<reference evidence="1 2" key="1">
    <citation type="submission" date="2019-03" db="EMBL/GenBank/DDBJ databases">
        <title>Draft genome sequences of novel Actinobacteria.</title>
        <authorList>
            <person name="Sahin N."/>
            <person name="Ay H."/>
            <person name="Saygin H."/>
        </authorList>
    </citation>
    <scope>NUCLEOTIDE SEQUENCE [LARGE SCALE GENOMIC DNA]</scope>
    <source>
        <strain evidence="1 2">7K502</strain>
    </source>
</reference>
<evidence type="ECO:0000313" key="1">
    <source>
        <dbReference type="EMBL" id="TDD34744.1"/>
    </source>
</evidence>